<sequence length="59" mass="6920">MSLVVNSYPEPLHKADRGAKTLLKFAKGIIQSSQHFYRKDPLNMTFMKFRDSLKFDDKE</sequence>
<name>A0ABN6EF99_9FIRM</name>
<protein>
    <submittedName>
        <fullName evidence="1">Uncharacterized protein</fullName>
    </submittedName>
</protein>
<dbReference type="Proteomes" id="UP000663623">
    <property type="component" value="Chromosome"/>
</dbReference>
<dbReference type="EMBL" id="AP024480">
    <property type="protein sequence ID" value="BCS82399.1"/>
    <property type="molecule type" value="Genomic_DNA"/>
</dbReference>
<organism evidence="1 2">
    <name type="scientific">Caldicellulosiruptor diazotrophicus</name>
    <dbReference type="NCBI Taxonomy" id="2806205"/>
    <lineage>
        <taxon>Bacteria</taxon>
        <taxon>Bacillati</taxon>
        <taxon>Bacillota</taxon>
        <taxon>Bacillota incertae sedis</taxon>
        <taxon>Caldicellulosiruptorales</taxon>
        <taxon>Caldicellulosiruptoraceae</taxon>
        <taxon>Caldicellulosiruptor</taxon>
    </lineage>
</organism>
<keyword evidence="2" id="KW-1185">Reference proteome</keyword>
<gene>
    <name evidence="1" type="ORF">CaldiYA01_23590</name>
</gene>
<reference evidence="1 2" key="1">
    <citation type="submission" date="2021-02" db="EMBL/GenBank/DDBJ databases">
        <title>Nitrogen-fixing ability and nitrogen fixation related genes of thermophilic fermentative bacteria in the genus Caldicellulosiruptor.</title>
        <authorList>
            <person name="Chen Y."/>
            <person name="Nishihara A."/>
            <person name="Haruta S."/>
        </authorList>
    </citation>
    <scope>NUCLEOTIDE SEQUENCE [LARGE SCALE GENOMIC DNA]</scope>
    <source>
        <strain evidence="1 2">YA01</strain>
    </source>
</reference>
<evidence type="ECO:0000313" key="2">
    <source>
        <dbReference type="Proteomes" id="UP000663623"/>
    </source>
</evidence>
<accession>A0ABN6EF99</accession>
<proteinExistence type="predicted"/>
<evidence type="ECO:0000313" key="1">
    <source>
        <dbReference type="EMBL" id="BCS82399.1"/>
    </source>
</evidence>